<keyword evidence="5" id="KW-1185">Reference proteome</keyword>
<sequence length="340" mass="38576">MPSHWLSTMISLTRWRKQKKYTPVTDYRDDSSVDGEKGELLPQERGSLSITSDDGILPVRKSPQNVLHKLSIGLNIALICAIMALVAIAWPELVLRWDKFGNGLLKRTSRPSPILNQAHIPLITSKRNGSLLPHNPPSIFRQDPSDEVDMAWARIGNINPIPMSAAEVRGNGYDPSIVARWPEVYGLGPDAYVGRLDVFHEIHCLDMLRREAHYDYYYEKEWPKAAGGAPADHRVHVSHCVYALLQELMCNANTDPFVHYWVDIGDEPYPDFSITRQCRDFEAVLEWQEEKSIPMSQYRDVIRKPLGVTPKIMSDEYKYMVGLINEDGSPKVHAEEKSGG</sequence>
<dbReference type="Pfam" id="PF11807">
    <property type="entry name" value="UstYa"/>
    <property type="match status" value="1"/>
</dbReference>
<organism evidence="4 5">
    <name type="scientific">Phialocephala subalpina</name>
    <dbReference type="NCBI Taxonomy" id="576137"/>
    <lineage>
        <taxon>Eukaryota</taxon>
        <taxon>Fungi</taxon>
        <taxon>Dikarya</taxon>
        <taxon>Ascomycota</taxon>
        <taxon>Pezizomycotina</taxon>
        <taxon>Leotiomycetes</taxon>
        <taxon>Helotiales</taxon>
        <taxon>Mollisiaceae</taxon>
        <taxon>Phialocephala</taxon>
        <taxon>Phialocephala fortinii species complex</taxon>
    </lineage>
</organism>
<evidence type="ECO:0000256" key="3">
    <source>
        <dbReference type="SAM" id="Phobius"/>
    </source>
</evidence>
<evidence type="ECO:0000313" key="5">
    <source>
        <dbReference type="Proteomes" id="UP000184330"/>
    </source>
</evidence>
<dbReference type="PANTHER" id="PTHR33365:SF14">
    <property type="entry name" value="TAT PATHWAY SIGNAL SEQUENCE"/>
    <property type="match status" value="1"/>
</dbReference>
<dbReference type="OrthoDB" id="3687641at2759"/>
<gene>
    <name evidence="4" type="ORF">PAC_05392</name>
</gene>
<evidence type="ECO:0000256" key="1">
    <source>
        <dbReference type="ARBA" id="ARBA00035112"/>
    </source>
</evidence>
<keyword evidence="3" id="KW-0472">Membrane</keyword>
<dbReference type="GO" id="GO:0043386">
    <property type="term" value="P:mycotoxin biosynthetic process"/>
    <property type="evidence" value="ECO:0007669"/>
    <property type="project" value="InterPro"/>
</dbReference>
<evidence type="ECO:0008006" key="6">
    <source>
        <dbReference type="Google" id="ProtNLM"/>
    </source>
</evidence>
<evidence type="ECO:0000313" key="4">
    <source>
        <dbReference type="EMBL" id="CZR55504.1"/>
    </source>
</evidence>
<comment type="similarity">
    <text evidence="1">Belongs to the ustYa family.</text>
</comment>
<keyword evidence="3" id="KW-0812">Transmembrane</keyword>
<dbReference type="PANTHER" id="PTHR33365">
    <property type="entry name" value="YALI0B05434P"/>
    <property type="match status" value="1"/>
</dbReference>
<keyword evidence="3" id="KW-1133">Transmembrane helix</keyword>
<dbReference type="Proteomes" id="UP000184330">
    <property type="component" value="Unassembled WGS sequence"/>
</dbReference>
<accession>A0A1L7WRU2</accession>
<feature type="transmembrane region" description="Helical" evidence="3">
    <location>
        <begin position="70"/>
        <end position="90"/>
    </location>
</feature>
<protein>
    <recommendedName>
        <fullName evidence="6">Tat pathway signal sequence</fullName>
    </recommendedName>
</protein>
<name>A0A1L7WRU2_9HELO</name>
<dbReference type="EMBL" id="FJOG01000006">
    <property type="protein sequence ID" value="CZR55504.1"/>
    <property type="molecule type" value="Genomic_DNA"/>
</dbReference>
<dbReference type="STRING" id="576137.A0A1L7WRU2"/>
<reference evidence="4 5" key="1">
    <citation type="submission" date="2016-03" db="EMBL/GenBank/DDBJ databases">
        <authorList>
            <person name="Ploux O."/>
        </authorList>
    </citation>
    <scope>NUCLEOTIDE SEQUENCE [LARGE SCALE GENOMIC DNA]</scope>
    <source>
        <strain evidence="4 5">UAMH 11012</strain>
    </source>
</reference>
<evidence type="ECO:0000256" key="2">
    <source>
        <dbReference type="SAM" id="MobiDB-lite"/>
    </source>
</evidence>
<feature type="compositionally biased region" description="Basic and acidic residues" evidence="2">
    <location>
        <begin position="26"/>
        <end position="39"/>
    </location>
</feature>
<dbReference type="InterPro" id="IPR021765">
    <property type="entry name" value="UstYa-like"/>
</dbReference>
<dbReference type="AlphaFoldDB" id="A0A1L7WRU2"/>
<proteinExistence type="inferred from homology"/>
<feature type="region of interest" description="Disordered" evidence="2">
    <location>
        <begin position="25"/>
        <end position="44"/>
    </location>
</feature>